<organism evidence="2 3">
    <name type="scientific">Selenomonas sputigena (strain ATCC 35185 / DSM 20758 / CCUG 44933 / VPI D19B-28)</name>
    <dbReference type="NCBI Taxonomy" id="546271"/>
    <lineage>
        <taxon>Bacteria</taxon>
        <taxon>Bacillati</taxon>
        <taxon>Bacillota</taxon>
        <taxon>Negativicutes</taxon>
        <taxon>Selenomonadales</taxon>
        <taxon>Selenomonadaceae</taxon>
        <taxon>Selenomonas</taxon>
    </lineage>
</organism>
<name>C9LVD3_SELS3</name>
<evidence type="ECO:0000313" key="2">
    <source>
        <dbReference type="EMBL" id="EEX77187.1"/>
    </source>
</evidence>
<keyword evidence="1" id="KW-1133">Transmembrane helix</keyword>
<evidence type="ECO:0000313" key="3">
    <source>
        <dbReference type="Proteomes" id="UP000003505"/>
    </source>
</evidence>
<comment type="caution">
    <text evidence="2">The sequence shown here is derived from an EMBL/GenBank/DDBJ whole genome shotgun (WGS) entry which is preliminary data.</text>
</comment>
<evidence type="ECO:0000256" key="1">
    <source>
        <dbReference type="SAM" id="Phobius"/>
    </source>
</evidence>
<proteinExistence type="predicted"/>
<gene>
    <name evidence="2" type="ORF">SELSPUOL_01426</name>
</gene>
<feature type="transmembrane region" description="Helical" evidence="1">
    <location>
        <begin position="20"/>
        <end position="41"/>
    </location>
</feature>
<dbReference type="EMBL" id="ACKP02000026">
    <property type="protein sequence ID" value="EEX77187.1"/>
    <property type="molecule type" value="Genomic_DNA"/>
</dbReference>
<dbReference type="AlphaFoldDB" id="C9LVD3"/>
<reference evidence="2 3" key="1">
    <citation type="submission" date="2009-09" db="EMBL/GenBank/DDBJ databases">
        <authorList>
            <person name="Weinstock G."/>
            <person name="Sodergren E."/>
            <person name="Clifton S."/>
            <person name="Fulton L."/>
            <person name="Fulton B."/>
            <person name="Courtney L."/>
            <person name="Fronick C."/>
            <person name="Harrison M."/>
            <person name="Strong C."/>
            <person name="Farmer C."/>
            <person name="Delahaunty K."/>
            <person name="Markovic C."/>
            <person name="Hall O."/>
            <person name="Minx P."/>
            <person name="Tomlinson C."/>
            <person name="Mitreva M."/>
            <person name="Nelson J."/>
            <person name="Hou S."/>
            <person name="Wollam A."/>
            <person name="Pepin K.H."/>
            <person name="Johnson M."/>
            <person name="Bhonagiri V."/>
            <person name="Nash W.E."/>
            <person name="Warren W."/>
            <person name="Chinwalla A."/>
            <person name="Mardis E.R."/>
            <person name="Wilson R.K."/>
        </authorList>
    </citation>
    <scope>NUCLEOTIDE SEQUENCE [LARGE SCALE GENOMIC DNA]</scope>
    <source>
        <strain evidence="3">ATCC 35185 / DSM 20758 / VPI D19B-28</strain>
    </source>
</reference>
<dbReference type="Proteomes" id="UP000003505">
    <property type="component" value="Unassembled WGS sequence"/>
</dbReference>
<keyword evidence="1" id="KW-0812">Transmembrane</keyword>
<protein>
    <submittedName>
        <fullName evidence="2">Uncharacterized protein</fullName>
    </submittedName>
</protein>
<keyword evidence="1" id="KW-0472">Membrane</keyword>
<sequence>MLKYAILYALPPLYMAMGRGVPMSLTAFLLSIMAGVIANCISKWLDERDDGDEPRD</sequence>
<accession>C9LVD3</accession>